<dbReference type="OrthoDB" id="1006965at2"/>
<dbReference type="SUPFAM" id="SSF51445">
    <property type="entry name" value="(Trans)glycosidases"/>
    <property type="match status" value="1"/>
</dbReference>
<evidence type="ECO:0000256" key="5">
    <source>
        <dbReference type="ARBA" id="ARBA00023295"/>
    </source>
</evidence>
<accession>A0A1H2BA92</accession>
<evidence type="ECO:0000256" key="2">
    <source>
        <dbReference type="ARBA" id="ARBA00006285"/>
    </source>
</evidence>
<comment type="similarity">
    <text evidence="2">Belongs to the glycosyl hydrolase 20 family.</text>
</comment>
<dbReference type="Pfam" id="PF00728">
    <property type="entry name" value="Glyco_hydro_20"/>
    <property type="match status" value="1"/>
</dbReference>
<dbReference type="GO" id="GO:0004563">
    <property type="term" value="F:beta-N-acetylhexosaminidase activity"/>
    <property type="evidence" value="ECO:0007669"/>
    <property type="project" value="UniProtKB-EC"/>
</dbReference>
<reference evidence="10 11" key="1">
    <citation type="submission" date="2016-10" db="EMBL/GenBank/DDBJ databases">
        <authorList>
            <person name="de Groot N.N."/>
        </authorList>
    </citation>
    <scope>NUCLEOTIDE SEQUENCE [LARGE SCALE GENOMIC DNA]</scope>
    <source>
        <strain evidence="10 11">MP1X4</strain>
    </source>
</reference>
<feature type="active site" description="Proton donor" evidence="6">
    <location>
        <position position="344"/>
    </location>
</feature>
<evidence type="ECO:0000313" key="10">
    <source>
        <dbReference type="EMBL" id="SDT55220.1"/>
    </source>
</evidence>
<feature type="domain" description="Glycoside hydrolase family 20 catalytic" evidence="8">
    <location>
        <begin position="162"/>
        <end position="509"/>
    </location>
</feature>
<sequence>MNKGLLTFVFSLFIAFSCLAQTPQLIPQPVSLKTYPGHFKLSRQTSIIILTGNPEVKRIGTLLAGMLNSPTGFAIPVTTVNKTGTAIHLKLNKVADPAIGEEGYTLKVTTARITITANDDKGLFYGIQTLVQLLPPDIESRTQVAGITWSIPAVDITDYPRFGWRGLMLDVSRHYFPKQVVKDYIDEMAKYKYNVFHWHLSDDNGWRIEIKSLPQLTRVGAWRVMRTGPFNGSMQVPQPGEKTPYGGFYTQDDVREIIKYAQDRYITILPEIDVPAHSLAMIASFPNLSCTQLQYPVNPGSNFYTKEDNVLCVGNDSTYMILDKVFTEIAQLFPCKYIHIGGDEAYKGFWDRCPKCQALMKRENLKNTDELQSYFVKRIEQIVESKGKKLIGWDEILEGGLAPSATVMSWRGMDGGIQAAKMGHQVIMTPSGSCYLDLYQGDPLVEPATYGKLFLNDTYDFEPVPAGVDAKLILGGQGNLWTESITDERQVEYMTWPRAMALAEILWSPKTERHFDEFVHRVETHFKRLDAADIKYATSMYDPIISGTRVPGDSALKVKLGTQLSKLDIYYTFDTSIPDNHSLKYANVPLAIPNGATEIRVVTYRDNKPIGKQINVTLKDLAKKKAE</sequence>
<gene>
    <name evidence="10" type="ORF">SAMN05216490_4006</name>
</gene>
<dbReference type="PANTHER" id="PTHR22600:SF57">
    <property type="entry name" value="BETA-N-ACETYLHEXOSAMINIDASE"/>
    <property type="match status" value="1"/>
</dbReference>
<comment type="catalytic activity">
    <reaction evidence="1">
        <text>Hydrolysis of terminal non-reducing N-acetyl-D-hexosamine residues in N-acetyl-beta-D-hexosaminides.</text>
        <dbReference type="EC" id="3.2.1.52"/>
    </reaction>
</comment>
<dbReference type="PANTHER" id="PTHR22600">
    <property type="entry name" value="BETA-HEXOSAMINIDASE"/>
    <property type="match status" value="1"/>
</dbReference>
<organism evidence="10 11">
    <name type="scientific">Mucilaginibacter mallensis</name>
    <dbReference type="NCBI Taxonomy" id="652787"/>
    <lineage>
        <taxon>Bacteria</taxon>
        <taxon>Pseudomonadati</taxon>
        <taxon>Bacteroidota</taxon>
        <taxon>Sphingobacteriia</taxon>
        <taxon>Sphingobacteriales</taxon>
        <taxon>Sphingobacteriaceae</taxon>
        <taxon>Mucilaginibacter</taxon>
    </lineage>
</organism>
<proteinExistence type="inferred from homology"/>
<protein>
    <recommendedName>
        <fullName evidence="3">beta-N-acetylhexosaminidase</fullName>
        <ecNumber evidence="3">3.2.1.52</ecNumber>
    </recommendedName>
</protein>
<dbReference type="InterPro" id="IPR015882">
    <property type="entry name" value="HEX_bac_N"/>
</dbReference>
<evidence type="ECO:0000259" key="9">
    <source>
        <dbReference type="Pfam" id="PF02838"/>
    </source>
</evidence>
<dbReference type="PRINTS" id="PR00738">
    <property type="entry name" value="GLHYDRLASE20"/>
</dbReference>
<evidence type="ECO:0000256" key="3">
    <source>
        <dbReference type="ARBA" id="ARBA00012663"/>
    </source>
</evidence>
<dbReference type="Pfam" id="PF13287">
    <property type="entry name" value="Fn3_assoc"/>
    <property type="match status" value="1"/>
</dbReference>
<keyword evidence="7" id="KW-0732">Signal</keyword>
<dbReference type="InterPro" id="IPR029018">
    <property type="entry name" value="Hex-like_dom2"/>
</dbReference>
<dbReference type="RefSeq" id="WP_091377161.1">
    <property type="nucleotide sequence ID" value="NZ_LT629740.1"/>
</dbReference>
<evidence type="ECO:0000256" key="4">
    <source>
        <dbReference type="ARBA" id="ARBA00022801"/>
    </source>
</evidence>
<dbReference type="Pfam" id="PF02838">
    <property type="entry name" value="Glyco_hydro_20b"/>
    <property type="match status" value="1"/>
</dbReference>
<keyword evidence="4" id="KW-0378">Hydrolase</keyword>
<evidence type="ECO:0000259" key="8">
    <source>
        <dbReference type="Pfam" id="PF00728"/>
    </source>
</evidence>
<name>A0A1H2BA92_MUCMA</name>
<evidence type="ECO:0000256" key="7">
    <source>
        <dbReference type="SAM" id="SignalP"/>
    </source>
</evidence>
<dbReference type="Gene3D" id="3.30.379.10">
    <property type="entry name" value="Chitobiase/beta-hexosaminidase domain 2-like"/>
    <property type="match status" value="1"/>
</dbReference>
<dbReference type="PROSITE" id="PS51257">
    <property type="entry name" value="PROKAR_LIPOPROTEIN"/>
    <property type="match status" value="1"/>
</dbReference>
<dbReference type="CDD" id="cd06563">
    <property type="entry name" value="GH20_chitobiase-like"/>
    <property type="match status" value="1"/>
</dbReference>
<feature type="signal peptide" evidence="7">
    <location>
        <begin position="1"/>
        <end position="20"/>
    </location>
</feature>
<dbReference type="STRING" id="652787.SAMN05216490_4006"/>
<dbReference type="InterPro" id="IPR025705">
    <property type="entry name" value="Beta_hexosaminidase_sua/sub"/>
</dbReference>
<feature type="chain" id="PRO_5009269738" description="beta-N-acetylhexosaminidase" evidence="7">
    <location>
        <begin position="21"/>
        <end position="627"/>
    </location>
</feature>
<evidence type="ECO:0000313" key="11">
    <source>
        <dbReference type="Proteomes" id="UP000199679"/>
    </source>
</evidence>
<dbReference type="SUPFAM" id="SSF55545">
    <property type="entry name" value="beta-N-acetylhexosaminidase-like domain"/>
    <property type="match status" value="1"/>
</dbReference>
<dbReference type="EC" id="3.2.1.52" evidence="3"/>
<dbReference type="InterPro" id="IPR026876">
    <property type="entry name" value="Fn3_assoc_repeat"/>
</dbReference>
<dbReference type="EMBL" id="LT629740">
    <property type="protein sequence ID" value="SDT55220.1"/>
    <property type="molecule type" value="Genomic_DNA"/>
</dbReference>
<dbReference type="Gene3D" id="3.20.20.80">
    <property type="entry name" value="Glycosidases"/>
    <property type="match status" value="1"/>
</dbReference>
<keyword evidence="5" id="KW-0326">Glycosidase</keyword>
<evidence type="ECO:0000256" key="6">
    <source>
        <dbReference type="PIRSR" id="PIRSR625705-1"/>
    </source>
</evidence>
<dbReference type="InterPro" id="IPR017853">
    <property type="entry name" value="GH"/>
</dbReference>
<keyword evidence="11" id="KW-1185">Reference proteome</keyword>
<dbReference type="GO" id="GO:0030203">
    <property type="term" value="P:glycosaminoglycan metabolic process"/>
    <property type="evidence" value="ECO:0007669"/>
    <property type="project" value="TreeGrafter"/>
</dbReference>
<feature type="domain" description="Beta-hexosaminidase bacterial type N-terminal" evidence="9">
    <location>
        <begin position="22"/>
        <end position="159"/>
    </location>
</feature>
<dbReference type="GO" id="GO:0005975">
    <property type="term" value="P:carbohydrate metabolic process"/>
    <property type="evidence" value="ECO:0007669"/>
    <property type="project" value="InterPro"/>
</dbReference>
<dbReference type="Proteomes" id="UP000199679">
    <property type="component" value="Chromosome I"/>
</dbReference>
<dbReference type="InterPro" id="IPR015883">
    <property type="entry name" value="Glyco_hydro_20_cat"/>
</dbReference>
<dbReference type="AlphaFoldDB" id="A0A1H2BA92"/>
<dbReference type="GO" id="GO:0016020">
    <property type="term" value="C:membrane"/>
    <property type="evidence" value="ECO:0007669"/>
    <property type="project" value="TreeGrafter"/>
</dbReference>
<evidence type="ECO:0000256" key="1">
    <source>
        <dbReference type="ARBA" id="ARBA00001231"/>
    </source>
</evidence>